<evidence type="ECO:0000256" key="1">
    <source>
        <dbReference type="ARBA" id="ARBA00004687"/>
    </source>
</evidence>
<name>A0A1B2JCH5_PICPA</name>
<comment type="similarity">
    <text evidence="2">Belongs to the PIGH family.</text>
</comment>
<dbReference type="OrthoDB" id="6256716at2759"/>
<evidence type="ECO:0000259" key="4">
    <source>
        <dbReference type="Pfam" id="PF10181"/>
    </source>
</evidence>
<feature type="transmembrane region" description="Helical" evidence="3">
    <location>
        <begin position="39"/>
        <end position="56"/>
    </location>
</feature>
<evidence type="ECO:0000256" key="3">
    <source>
        <dbReference type="SAM" id="Phobius"/>
    </source>
</evidence>
<protein>
    <submittedName>
        <fullName evidence="5">BA75_02070T0</fullName>
    </submittedName>
</protein>
<keyword evidence="3" id="KW-0812">Transmembrane</keyword>
<keyword evidence="3" id="KW-1133">Transmembrane helix</keyword>
<dbReference type="GO" id="GO:0006506">
    <property type="term" value="P:GPI anchor biosynthetic process"/>
    <property type="evidence" value="ECO:0007669"/>
    <property type="project" value="UniProtKB-UniPathway"/>
</dbReference>
<dbReference type="AlphaFoldDB" id="A0A1B2JCH5"/>
<dbReference type="InterPro" id="IPR019328">
    <property type="entry name" value="PIGH-H_dom"/>
</dbReference>
<evidence type="ECO:0000313" key="5">
    <source>
        <dbReference type="EMBL" id="ANZ75641.1"/>
    </source>
</evidence>
<dbReference type="UniPathway" id="UPA00196"/>
<evidence type="ECO:0000256" key="2">
    <source>
        <dbReference type="ARBA" id="ARBA00009610"/>
    </source>
</evidence>
<accession>A0A1B2JCH5</accession>
<comment type="pathway">
    <text evidence="1">Glycolipid biosynthesis; glycosylphosphatidylinositol-anchor biosynthesis.</text>
</comment>
<organism evidence="5 6">
    <name type="scientific">Komagataella pastoris</name>
    <name type="common">Yeast</name>
    <name type="synonym">Pichia pastoris</name>
    <dbReference type="NCBI Taxonomy" id="4922"/>
    <lineage>
        <taxon>Eukaryota</taxon>
        <taxon>Fungi</taxon>
        <taxon>Dikarya</taxon>
        <taxon>Ascomycota</taxon>
        <taxon>Saccharomycotina</taxon>
        <taxon>Pichiomycetes</taxon>
        <taxon>Pichiales</taxon>
        <taxon>Pichiaceae</taxon>
        <taxon>Komagataella</taxon>
    </lineage>
</organism>
<proteinExistence type="inferred from homology"/>
<keyword evidence="6" id="KW-1185">Reference proteome</keyword>
<reference evidence="5 6" key="1">
    <citation type="submission" date="2016-02" db="EMBL/GenBank/DDBJ databases">
        <title>Comparative genomic and transcriptomic foundation for Pichia pastoris.</title>
        <authorList>
            <person name="Love K.R."/>
            <person name="Shah K.A."/>
            <person name="Whittaker C.A."/>
            <person name="Wu J."/>
            <person name="Bartlett M.C."/>
            <person name="Ma D."/>
            <person name="Leeson R.L."/>
            <person name="Priest M."/>
            <person name="Young S.K."/>
            <person name="Love J.C."/>
        </authorList>
    </citation>
    <scope>NUCLEOTIDE SEQUENCE [LARGE SCALE GENOMIC DNA]</scope>
    <source>
        <strain evidence="5 6">ATCC 28485</strain>
    </source>
</reference>
<dbReference type="PANTHER" id="PTHR15231:SF1">
    <property type="entry name" value="PHOSPHATIDYLINOSITOL N-ACETYLGLUCOSAMINYLTRANSFERASE SUBUNIT H"/>
    <property type="match status" value="1"/>
</dbReference>
<dbReference type="Pfam" id="PF10181">
    <property type="entry name" value="PIG-H"/>
    <property type="match status" value="1"/>
</dbReference>
<keyword evidence="3" id="KW-0472">Membrane</keyword>
<feature type="domain" description="Phosphatidylinositol N-acetylglucosaminyltransferase subunit H conserved" evidence="4">
    <location>
        <begin position="88"/>
        <end position="160"/>
    </location>
</feature>
<evidence type="ECO:0000313" key="6">
    <source>
        <dbReference type="Proteomes" id="UP000094565"/>
    </source>
</evidence>
<dbReference type="PANTHER" id="PTHR15231">
    <property type="entry name" value="PHOSPHATIDYLINOSITOL N-ACETYLGLUCOSAMINYLTRANSFERASE SUBUNIT H"/>
    <property type="match status" value="1"/>
</dbReference>
<dbReference type="GO" id="GO:0000506">
    <property type="term" value="C:glycosylphosphatidylinositol-N-acetylglucosaminyltransferase (GPI-GnT) complex"/>
    <property type="evidence" value="ECO:0007669"/>
    <property type="project" value="InterPro"/>
</dbReference>
<gene>
    <name evidence="5" type="primary">GPI15</name>
    <name evidence="5" type="ORF">ATY40_BA7502070</name>
</gene>
<dbReference type="EMBL" id="CP014585">
    <property type="protein sequence ID" value="ANZ75641.1"/>
    <property type="molecule type" value="Genomic_DNA"/>
</dbReference>
<dbReference type="InterPro" id="IPR044215">
    <property type="entry name" value="PIG-H"/>
</dbReference>
<sequence>MFLNKDRYNYHVFPKGSLDSSFTEYVVTYSQIMKQTIKFSYFALSIGISMLIVSRFQLDAKYSVGSVIGLFIVANHLYQYLSFEIKESLLVIPNTGIQITSMRINDGIPRSTKTLDSHFVSTEYLSDIVINEAFQGNEVIYYMVAVTRKNNKIKLLVIFPKLLPRLNILKKILTNVGNPMGS</sequence>
<dbReference type="Proteomes" id="UP000094565">
    <property type="component" value="Chromosome 2"/>
</dbReference>